<dbReference type="GO" id="GO:0004519">
    <property type="term" value="F:endonuclease activity"/>
    <property type="evidence" value="ECO:0007669"/>
    <property type="project" value="UniProtKB-KW"/>
</dbReference>
<dbReference type="OrthoDB" id="1200681at2"/>
<evidence type="ECO:0000259" key="1">
    <source>
        <dbReference type="PROSITE" id="PS50164"/>
    </source>
</evidence>
<feature type="domain" description="GIY-YIG" evidence="1">
    <location>
        <begin position="3"/>
        <end position="92"/>
    </location>
</feature>
<dbReference type="InterPro" id="IPR035901">
    <property type="entry name" value="GIY-YIG_endonuc_sf"/>
</dbReference>
<organism evidence="2 3">
    <name type="scientific">Flavobacterium sediminis</name>
    <dbReference type="NCBI Taxonomy" id="2201181"/>
    <lineage>
        <taxon>Bacteria</taxon>
        <taxon>Pseudomonadati</taxon>
        <taxon>Bacteroidota</taxon>
        <taxon>Flavobacteriia</taxon>
        <taxon>Flavobacteriales</taxon>
        <taxon>Flavobacteriaceae</taxon>
        <taxon>Flavobacterium</taxon>
    </lineage>
</organism>
<reference evidence="2 3" key="1">
    <citation type="submission" date="2018-05" db="EMBL/GenBank/DDBJ databases">
        <title>Flavobacterium sp. MEBiC07310.</title>
        <authorList>
            <person name="Baek K."/>
        </authorList>
    </citation>
    <scope>NUCLEOTIDE SEQUENCE [LARGE SCALE GENOMIC DNA]</scope>
    <source>
        <strain evidence="2 3">MEBiC07310</strain>
    </source>
</reference>
<protein>
    <submittedName>
        <fullName evidence="2">Endonuclease</fullName>
    </submittedName>
</protein>
<dbReference type="EMBL" id="CP029463">
    <property type="protein sequence ID" value="AWM13901.1"/>
    <property type="molecule type" value="Genomic_DNA"/>
</dbReference>
<evidence type="ECO:0000313" key="3">
    <source>
        <dbReference type="Proteomes" id="UP000245429"/>
    </source>
</evidence>
<keyword evidence="2" id="KW-0540">Nuclease</keyword>
<dbReference type="RefSeq" id="WP_109569268.1">
    <property type="nucleotide sequence ID" value="NZ_CP029463.1"/>
</dbReference>
<dbReference type="InterPro" id="IPR010896">
    <property type="entry name" value="NUMOD1"/>
</dbReference>
<dbReference type="Pfam" id="PF07453">
    <property type="entry name" value="NUMOD1"/>
    <property type="match status" value="2"/>
</dbReference>
<dbReference type="PROSITE" id="PS50164">
    <property type="entry name" value="GIY_YIG"/>
    <property type="match status" value="1"/>
</dbReference>
<gene>
    <name evidence="2" type="ORF">DI487_08520</name>
</gene>
<dbReference type="InterPro" id="IPR036388">
    <property type="entry name" value="WH-like_DNA-bd_sf"/>
</dbReference>
<dbReference type="AlphaFoldDB" id="A0A2U8QV29"/>
<keyword evidence="3" id="KW-1185">Reference proteome</keyword>
<dbReference type="CDD" id="cd10443">
    <property type="entry name" value="GIY-YIG_HE_Tlr8p_PBC-V_like"/>
    <property type="match status" value="1"/>
</dbReference>
<dbReference type="Pfam" id="PF01541">
    <property type="entry name" value="GIY-YIG"/>
    <property type="match status" value="1"/>
</dbReference>
<accession>A0A2U8QV29</accession>
<dbReference type="SUPFAM" id="SSF82771">
    <property type="entry name" value="GIY-YIG endonuclease"/>
    <property type="match status" value="1"/>
</dbReference>
<evidence type="ECO:0000313" key="2">
    <source>
        <dbReference type="EMBL" id="AWM13901.1"/>
    </source>
</evidence>
<dbReference type="Gene3D" id="3.40.1440.10">
    <property type="entry name" value="GIY-YIG endonuclease"/>
    <property type="match status" value="1"/>
</dbReference>
<dbReference type="SMART" id="SM00497">
    <property type="entry name" value="IENR1"/>
    <property type="match status" value="2"/>
</dbReference>
<dbReference type="InterPro" id="IPR000305">
    <property type="entry name" value="GIY-YIG_endonuc"/>
</dbReference>
<proteinExistence type="predicted"/>
<sequence length="215" mass="24539">MMIEGIIYRATNTINGEVYIGATTQKLSERKKDHINKINKEYGHKFHKALGEYGCENFVWEEIDTATNLNELALKESDYIEKYDSFNNGYNSDRGGGFKKIIYQFNLTGELITTFKSLAEASKSADIPVSSISKACTGDRNTCDGYYWNYTATFNIKEDKRRNKVEQYSLENEYLNSFDSILEASKITGVNNSSIAKCRRGERNKAGNFIWKLSD</sequence>
<dbReference type="SMART" id="SM00465">
    <property type="entry name" value="GIYc"/>
    <property type="match status" value="1"/>
</dbReference>
<dbReference type="Proteomes" id="UP000245429">
    <property type="component" value="Chromosome"/>
</dbReference>
<dbReference type="Gene3D" id="1.10.10.10">
    <property type="entry name" value="Winged helix-like DNA-binding domain superfamily/Winged helix DNA-binding domain"/>
    <property type="match status" value="2"/>
</dbReference>
<keyword evidence="2" id="KW-0255">Endonuclease</keyword>
<dbReference type="InterPro" id="IPR003647">
    <property type="entry name" value="Intron_nuc_1_rpt"/>
</dbReference>
<dbReference type="KEGG" id="fse:DI487_08520"/>
<keyword evidence="2" id="KW-0378">Hydrolase</keyword>
<name>A0A2U8QV29_9FLAO</name>